<feature type="binding site" evidence="20">
    <location>
        <position position="228"/>
    </location>
    <ligand>
        <name>Mg(2+)</name>
        <dbReference type="ChEBI" id="CHEBI:18420"/>
    </ligand>
</feature>
<feature type="binding site" evidence="20">
    <location>
        <position position="170"/>
    </location>
    <ligand>
        <name>UDP-N-acetyl-alpha-D-glucosamine</name>
        <dbReference type="ChEBI" id="CHEBI:57705"/>
    </ligand>
</feature>
<evidence type="ECO:0000256" key="17">
    <source>
        <dbReference type="ARBA" id="ARBA00048247"/>
    </source>
</evidence>
<evidence type="ECO:0000256" key="8">
    <source>
        <dbReference type="ARBA" id="ARBA00022695"/>
    </source>
</evidence>
<comment type="caution">
    <text evidence="20">Lacks conserved residue(s) required for the propagation of feature annotation.</text>
</comment>
<evidence type="ECO:0000256" key="12">
    <source>
        <dbReference type="ARBA" id="ARBA00022960"/>
    </source>
</evidence>
<comment type="subcellular location">
    <subcellularLocation>
        <location evidence="1 20">Cytoplasm</location>
    </subcellularLocation>
</comment>
<dbReference type="InterPro" id="IPR050065">
    <property type="entry name" value="GlmU-like"/>
</dbReference>
<feature type="binding site" evidence="20">
    <location>
        <position position="155"/>
    </location>
    <ligand>
        <name>UDP-N-acetyl-alpha-D-glucosamine</name>
        <dbReference type="ChEBI" id="CHEBI:57705"/>
    </ligand>
</feature>
<feature type="binding site" evidence="20">
    <location>
        <position position="377"/>
    </location>
    <ligand>
        <name>UDP-N-acetyl-alpha-D-glucosamine</name>
        <dbReference type="ChEBI" id="CHEBI:57705"/>
    </ligand>
</feature>
<dbReference type="InterPro" id="IPR005882">
    <property type="entry name" value="Bifunctional_GlmU"/>
</dbReference>
<comment type="pathway">
    <text evidence="2 20">Nucleotide-sugar biosynthesis; UDP-N-acetyl-alpha-D-glucosamine biosynthesis; N-acetyl-alpha-D-glucosamine 1-phosphate from alpha-D-glucosamine 6-phosphate (route II): step 2/2.</text>
</comment>
<feature type="active site" description="Proton acceptor" evidence="20">
    <location>
        <position position="363"/>
    </location>
</feature>
<dbReference type="InterPro" id="IPR011004">
    <property type="entry name" value="Trimer_LpxA-like_sf"/>
</dbReference>
<dbReference type="InterPro" id="IPR038009">
    <property type="entry name" value="GlmU_C_LbH"/>
</dbReference>
<keyword evidence="7 20" id="KW-0808">Transferase</keyword>
<dbReference type="EMBL" id="JAGSIE010000026">
    <property type="protein sequence ID" value="MBR7554297.1"/>
    <property type="molecule type" value="Genomic_DNA"/>
</dbReference>
<feature type="binding site" evidence="20">
    <location>
        <position position="366"/>
    </location>
    <ligand>
        <name>UDP-N-acetyl-alpha-D-glucosamine</name>
        <dbReference type="ChEBI" id="CHEBI:57705"/>
    </ligand>
</feature>
<dbReference type="HAMAP" id="MF_01631">
    <property type="entry name" value="GlmU"/>
    <property type="match status" value="1"/>
</dbReference>
<evidence type="ECO:0000256" key="18">
    <source>
        <dbReference type="ARBA" id="ARBA00048493"/>
    </source>
</evidence>
<dbReference type="Pfam" id="PF00132">
    <property type="entry name" value="Hexapep"/>
    <property type="match status" value="1"/>
</dbReference>
<keyword evidence="13 20" id="KW-0573">Peptidoglycan synthesis</keyword>
<evidence type="ECO:0000313" key="23">
    <source>
        <dbReference type="Proteomes" id="UP000675431"/>
    </source>
</evidence>
<dbReference type="Gene3D" id="3.90.550.10">
    <property type="entry name" value="Spore Coat Polysaccharide Biosynthesis Protein SpsA, Chain A"/>
    <property type="match status" value="1"/>
</dbReference>
<dbReference type="AlphaFoldDB" id="A0A941CUP2"/>
<dbReference type="Pfam" id="PF00483">
    <property type="entry name" value="NTP_transferase"/>
    <property type="match status" value="1"/>
</dbReference>
<comment type="caution">
    <text evidence="22">The sequence shown here is derived from an EMBL/GenBank/DDBJ whole genome shotgun (WGS) entry which is preliminary data.</text>
</comment>
<comment type="function">
    <text evidence="19 20">Catalyzes the last two sequential reactions in the de novo biosynthetic pathway for UDP-N-acetylglucosamine (UDP-GlcNAc). The C-terminal domain catalyzes the transfer of acetyl group from acetyl coenzyme A to glucosamine-1-phosphate (GlcN-1-P) to produce N-acetylglucosamine-1-phosphate (GlcNAc-1-P), which is converted into UDP-GlcNAc by the transfer of uridine 5-monophosphate (from uridine 5-triphosphate), a reaction catalyzed by the N-terminal domain.</text>
</comment>
<comment type="catalytic activity">
    <reaction evidence="17 20">
        <text>alpha-D-glucosamine 1-phosphate + acetyl-CoA = N-acetyl-alpha-D-glucosamine 1-phosphate + CoA + H(+)</text>
        <dbReference type="Rhea" id="RHEA:13725"/>
        <dbReference type="ChEBI" id="CHEBI:15378"/>
        <dbReference type="ChEBI" id="CHEBI:57287"/>
        <dbReference type="ChEBI" id="CHEBI:57288"/>
        <dbReference type="ChEBI" id="CHEBI:57776"/>
        <dbReference type="ChEBI" id="CHEBI:58516"/>
        <dbReference type="EC" id="2.3.1.157"/>
    </reaction>
</comment>
<organism evidence="22 23">
    <name type="scientific">Allobacillus saliphilus</name>
    <dbReference type="NCBI Taxonomy" id="2912308"/>
    <lineage>
        <taxon>Bacteria</taxon>
        <taxon>Bacillati</taxon>
        <taxon>Bacillota</taxon>
        <taxon>Bacilli</taxon>
        <taxon>Bacillales</taxon>
        <taxon>Bacillaceae</taxon>
        <taxon>Allobacillus</taxon>
    </lineage>
</organism>
<feature type="binding site" evidence="20">
    <location>
        <position position="440"/>
    </location>
    <ligand>
        <name>acetyl-CoA</name>
        <dbReference type="ChEBI" id="CHEBI:57288"/>
    </ligand>
</feature>
<dbReference type="PANTHER" id="PTHR43584">
    <property type="entry name" value="NUCLEOTIDYL TRANSFERASE"/>
    <property type="match status" value="1"/>
</dbReference>
<feature type="region of interest" description="Pyrophosphorylase" evidence="20">
    <location>
        <begin position="1"/>
        <end position="230"/>
    </location>
</feature>
<dbReference type="EC" id="2.3.1.157" evidence="20"/>
<feature type="domain" description="Nucleotidyl transferase" evidence="21">
    <location>
        <begin position="6"/>
        <end position="218"/>
    </location>
</feature>
<keyword evidence="8 20" id="KW-0548">Nucleotidyltransferase</keyword>
<keyword evidence="9 20" id="KW-0479">Metal-binding</keyword>
<dbReference type="GO" id="GO:0009252">
    <property type="term" value="P:peptidoglycan biosynthetic process"/>
    <property type="evidence" value="ECO:0007669"/>
    <property type="project" value="UniProtKB-UniRule"/>
</dbReference>
<dbReference type="PANTHER" id="PTHR43584:SF3">
    <property type="entry name" value="BIFUNCTIONAL PROTEIN GLMU"/>
    <property type="match status" value="1"/>
</dbReference>
<comment type="cofactor">
    <cofactor evidence="20">
        <name>Mg(2+)</name>
        <dbReference type="ChEBI" id="CHEBI:18420"/>
    </cofactor>
    <text evidence="20">Binds 1 Mg(2+) ion per subunit.</text>
</comment>
<evidence type="ECO:0000256" key="5">
    <source>
        <dbReference type="ARBA" id="ARBA00007947"/>
    </source>
</evidence>
<evidence type="ECO:0000256" key="13">
    <source>
        <dbReference type="ARBA" id="ARBA00022984"/>
    </source>
</evidence>
<dbReference type="SUPFAM" id="SSF53448">
    <property type="entry name" value="Nucleotide-diphospho-sugar transferases"/>
    <property type="match status" value="1"/>
</dbReference>
<evidence type="ECO:0000256" key="11">
    <source>
        <dbReference type="ARBA" id="ARBA00022842"/>
    </source>
</evidence>
<dbReference type="CDD" id="cd03353">
    <property type="entry name" value="LbH_GlmU_C"/>
    <property type="match status" value="1"/>
</dbReference>
<sequence>MANRYAVVLAAGKGTRMKSKLYKVLHPVCGKPMVEHVVDQLDELQLHQLITVVGHGAEKVKEQLGSRSEYALQEEQLGTGHAVQMAEPFIGNNEGTTVVVCGDTPLLTANTLKQLMEHHEQEQSAVTVLTTELKNPSGYGRIVRNESNEVAKIVEDKDATDEEKQLTEINTGTYCFDNKLLFDALKNVSNSNAQGEYYLPDVLEIAKDEGKKVTAYLTPDDEETIGVNDRLALSKAEKLMQKRINEKHMKNGVTLIDPDQTYIGPDVVIESDVVIEPGCRIQGKTTIQSDVYIGLNSEIIDCTIGQGTEVHQSVLKESEVGRQVKIGPFAHVRPESLLKDDVKVGNFVEIKKTTMGQNSKASHLSYLGDAEIGDDVNVGCGSITVNYDGKNKHKTIIEDGVFIGCNSNLIAPVTLKEGSYVAAGSTITKDIPEKALSIARARQVNKEGYVERLNKK</sequence>
<keyword evidence="11 20" id="KW-0460">Magnesium</keyword>
<feature type="binding site" evidence="20">
    <location>
        <position position="103"/>
    </location>
    <ligand>
        <name>Mg(2+)</name>
        <dbReference type="ChEBI" id="CHEBI:18420"/>
    </ligand>
</feature>
<evidence type="ECO:0000256" key="16">
    <source>
        <dbReference type="ARBA" id="ARBA00023316"/>
    </source>
</evidence>
<feature type="binding site" evidence="20">
    <location>
        <position position="351"/>
    </location>
    <ligand>
        <name>UDP-N-acetyl-alpha-D-glucosamine</name>
        <dbReference type="ChEBI" id="CHEBI:57705"/>
    </ligand>
</feature>
<dbReference type="InterPro" id="IPR029044">
    <property type="entry name" value="Nucleotide-diphossugar_trans"/>
</dbReference>
<feature type="binding site" evidence="20">
    <location>
        <position position="73"/>
    </location>
    <ligand>
        <name>UDP-N-acetyl-alpha-D-glucosamine</name>
        <dbReference type="ChEBI" id="CHEBI:57705"/>
    </ligand>
</feature>
<dbReference type="GO" id="GO:0016020">
    <property type="term" value="C:membrane"/>
    <property type="evidence" value="ECO:0007669"/>
    <property type="project" value="GOC"/>
</dbReference>
<protein>
    <recommendedName>
        <fullName evidence="20">Bifunctional protein GlmU</fullName>
    </recommendedName>
    <domain>
        <recommendedName>
            <fullName evidence="20">UDP-N-acetylglucosamine pyrophosphorylase</fullName>
            <ecNumber evidence="20">2.7.7.23</ecNumber>
        </recommendedName>
        <alternativeName>
            <fullName evidence="20">N-acetylglucosamine-1-phosphate uridyltransferase</fullName>
        </alternativeName>
    </domain>
    <domain>
        <recommendedName>
            <fullName evidence="20">Glucosamine-1-phosphate N-acetyltransferase</fullName>
            <ecNumber evidence="20">2.3.1.157</ecNumber>
        </recommendedName>
    </domain>
</protein>
<comment type="subunit">
    <text evidence="20">Homotrimer.</text>
</comment>
<comment type="pathway">
    <text evidence="3 20">Nucleotide-sugar biosynthesis; UDP-N-acetyl-alpha-D-glucosamine biosynthesis; UDP-N-acetyl-alpha-D-glucosamine from N-acetyl-alpha-D-glucosamine 1-phosphate: step 1/1.</text>
</comment>
<proteinExistence type="inferred from homology"/>
<gene>
    <name evidence="20 22" type="primary">glmU</name>
    <name evidence="22" type="ORF">KC820_09030</name>
</gene>
<evidence type="ECO:0000256" key="6">
    <source>
        <dbReference type="ARBA" id="ARBA00022490"/>
    </source>
</evidence>
<dbReference type="Gene3D" id="2.160.10.10">
    <property type="entry name" value="Hexapeptide repeat proteins"/>
    <property type="match status" value="1"/>
</dbReference>
<evidence type="ECO:0000256" key="3">
    <source>
        <dbReference type="ARBA" id="ARBA00005208"/>
    </source>
</evidence>
<dbReference type="GO" id="GO:0006048">
    <property type="term" value="P:UDP-N-acetylglucosamine biosynthetic process"/>
    <property type="evidence" value="ECO:0007669"/>
    <property type="project" value="InterPro"/>
</dbReference>
<dbReference type="GO" id="GO:0003977">
    <property type="term" value="F:UDP-N-acetylglucosamine diphosphorylase activity"/>
    <property type="evidence" value="ECO:0007669"/>
    <property type="project" value="UniProtKB-UniRule"/>
</dbReference>
<keyword evidence="15 20" id="KW-0012">Acyltransferase</keyword>
<dbReference type="GO" id="GO:0000902">
    <property type="term" value="P:cell morphogenesis"/>
    <property type="evidence" value="ECO:0007669"/>
    <property type="project" value="UniProtKB-UniRule"/>
</dbReference>
<keyword evidence="12 20" id="KW-0133">Cell shape</keyword>
<evidence type="ECO:0000259" key="21">
    <source>
        <dbReference type="Pfam" id="PF00483"/>
    </source>
</evidence>
<dbReference type="GO" id="GO:0000287">
    <property type="term" value="F:magnesium ion binding"/>
    <property type="evidence" value="ECO:0007669"/>
    <property type="project" value="UniProtKB-UniRule"/>
</dbReference>
<dbReference type="EC" id="2.7.7.23" evidence="20"/>
<feature type="binding site" evidence="20">
    <location>
        <begin position="386"/>
        <end position="387"/>
    </location>
    <ligand>
        <name>acetyl-CoA</name>
        <dbReference type="ChEBI" id="CHEBI:57288"/>
    </ligand>
</feature>
<keyword evidence="23" id="KW-1185">Reference proteome</keyword>
<dbReference type="GO" id="GO:0071555">
    <property type="term" value="P:cell wall organization"/>
    <property type="evidence" value="ECO:0007669"/>
    <property type="project" value="UniProtKB-KW"/>
</dbReference>
<feature type="binding site" evidence="20">
    <location>
        <begin position="9"/>
        <end position="12"/>
    </location>
    <ligand>
        <name>UDP-N-acetyl-alpha-D-glucosamine</name>
        <dbReference type="ChEBI" id="CHEBI:57705"/>
    </ligand>
</feature>
<feature type="binding site" evidence="20">
    <location>
        <begin position="78"/>
        <end position="79"/>
    </location>
    <ligand>
        <name>UDP-N-acetyl-alpha-D-glucosamine</name>
        <dbReference type="ChEBI" id="CHEBI:57705"/>
    </ligand>
</feature>
<reference evidence="22 23" key="1">
    <citation type="submission" date="2021-04" db="EMBL/GenBank/DDBJ databases">
        <title>Allobacillus sp. nov. SKP8-2 isolated from shrimp paste.</title>
        <authorList>
            <person name="Tanasupawat S."/>
            <person name="Yiamsombat S."/>
            <person name="Kanchanasin P."/>
            <person name="Kuncharoen N."/>
        </authorList>
    </citation>
    <scope>NUCLEOTIDE SEQUENCE [LARGE SCALE GENOMIC DNA]</scope>
    <source>
        <strain evidence="22 23">SKP8-2</strain>
    </source>
</reference>
<accession>A0A941CUP2</accession>
<feature type="binding site" evidence="20">
    <location>
        <position position="333"/>
    </location>
    <ligand>
        <name>UDP-N-acetyl-alpha-D-glucosamine</name>
        <dbReference type="ChEBI" id="CHEBI:57705"/>
    </ligand>
</feature>
<keyword evidence="16 20" id="KW-0961">Cell wall biogenesis/degradation</keyword>
<dbReference type="InterPro" id="IPR001451">
    <property type="entry name" value="Hexapep"/>
</dbReference>
<feature type="binding site" evidence="20">
    <location>
        <position position="423"/>
    </location>
    <ligand>
        <name>acetyl-CoA</name>
        <dbReference type="ChEBI" id="CHEBI:57288"/>
    </ligand>
</feature>
<keyword evidence="14 20" id="KW-0511">Multifunctional enzyme</keyword>
<dbReference type="GO" id="GO:0005737">
    <property type="term" value="C:cytoplasm"/>
    <property type="evidence" value="ECO:0007669"/>
    <property type="project" value="UniProtKB-SubCell"/>
</dbReference>
<name>A0A941CUP2_9BACI</name>
<evidence type="ECO:0000256" key="20">
    <source>
        <dbReference type="HAMAP-Rule" id="MF_01631"/>
    </source>
</evidence>
<comment type="similarity">
    <text evidence="5 20">In the N-terminal section; belongs to the N-acetylglucosamine-1-phosphate uridyltransferase family.</text>
</comment>
<keyword evidence="10 20" id="KW-0677">Repeat</keyword>
<keyword evidence="6 20" id="KW-0963">Cytoplasm</keyword>
<evidence type="ECO:0000313" key="22">
    <source>
        <dbReference type="EMBL" id="MBR7554297.1"/>
    </source>
</evidence>
<dbReference type="NCBIfam" id="TIGR01173">
    <property type="entry name" value="glmU"/>
    <property type="match status" value="1"/>
</dbReference>
<comment type="catalytic activity">
    <reaction evidence="18 20">
        <text>N-acetyl-alpha-D-glucosamine 1-phosphate + UTP + H(+) = UDP-N-acetyl-alpha-D-glucosamine + diphosphate</text>
        <dbReference type="Rhea" id="RHEA:13509"/>
        <dbReference type="ChEBI" id="CHEBI:15378"/>
        <dbReference type="ChEBI" id="CHEBI:33019"/>
        <dbReference type="ChEBI" id="CHEBI:46398"/>
        <dbReference type="ChEBI" id="CHEBI:57705"/>
        <dbReference type="ChEBI" id="CHEBI:57776"/>
        <dbReference type="EC" id="2.7.7.23"/>
    </reaction>
</comment>
<feature type="binding site" evidence="20">
    <location>
        <position position="140"/>
    </location>
    <ligand>
        <name>UDP-N-acetyl-alpha-D-glucosamine</name>
        <dbReference type="ChEBI" id="CHEBI:57705"/>
    </ligand>
</feature>
<evidence type="ECO:0000256" key="2">
    <source>
        <dbReference type="ARBA" id="ARBA00005166"/>
    </source>
</evidence>
<evidence type="ECO:0000256" key="7">
    <source>
        <dbReference type="ARBA" id="ARBA00022679"/>
    </source>
</evidence>
<dbReference type="CDD" id="cd02540">
    <property type="entry name" value="GT2_GlmU_N_bac"/>
    <property type="match status" value="1"/>
</dbReference>
<dbReference type="GO" id="GO:0019134">
    <property type="term" value="F:glucosamine-1-phosphate N-acetyltransferase activity"/>
    <property type="evidence" value="ECO:0007669"/>
    <property type="project" value="UniProtKB-UniRule"/>
</dbReference>
<dbReference type="InterPro" id="IPR005835">
    <property type="entry name" value="NTP_transferase_dom"/>
</dbReference>
<evidence type="ECO:0000256" key="1">
    <source>
        <dbReference type="ARBA" id="ARBA00004496"/>
    </source>
</evidence>
<dbReference type="NCBIfam" id="NF010934">
    <property type="entry name" value="PRK14354.1"/>
    <property type="match status" value="1"/>
</dbReference>
<comment type="similarity">
    <text evidence="4 20">In the C-terminal section; belongs to the transferase hexapeptide repeat family.</text>
</comment>
<feature type="region of interest" description="Linker" evidence="20">
    <location>
        <begin position="231"/>
        <end position="251"/>
    </location>
</feature>
<dbReference type="RefSeq" id="WP_212370381.1">
    <property type="nucleotide sequence ID" value="NZ_JAGSIE010000026.1"/>
</dbReference>
<feature type="binding site" evidence="20">
    <location>
        <position position="23"/>
    </location>
    <ligand>
        <name>UDP-N-acetyl-alpha-D-glucosamine</name>
        <dbReference type="ChEBI" id="CHEBI:57705"/>
    </ligand>
</feature>
<dbReference type="Proteomes" id="UP000675431">
    <property type="component" value="Unassembled WGS sequence"/>
</dbReference>
<dbReference type="SUPFAM" id="SSF51161">
    <property type="entry name" value="Trimeric LpxA-like enzymes"/>
    <property type="match status" value="1"/>
</dbReference>
<feature type="region of interest" description="N-acetyltransferase" evidence="20">
    <location>
        <begin position="252"/>
        <end position="456"/>
    </location>
</feature>
<comment type="pathway">
    <text evidence="20">Bacterial outer membrane biogenesis; LPS lipid A biosynthesis.</text>
</comment>
<dbReference type="GO" id="GO:0008360">
    <property type="term" value="P:regulation of cell shape"/>
    <property type="evidence" value="ECO:0007669"/>
    <property type="project" value="UniProtKB-KW"/>
</dbReference>
<evidence type="ECO:0000256" key="14">
    <source>
        <dbReference type="ARBA" id="ARBA00023268"/>
    </source>
</evidence>
<evidence type="ECO:0000256" key="9">
    <source>
        <dbReference type="ARBA" id="ARBA00022723"/>
    </source>
</evidence>
<evidence type="ECO:0000256" key="19">
    <source>
        <dbReference type="ARBA" id="ARBA00049628"/>
    </source>
</evidence>
<evidence type="ECO:0000256" key="10">
    <source>
        <dbReference type="ARBA" id="ARBA00022737"/>
    </source>
</evidence>
<evidence type="ECO:0000256" key="15">
    <source>
        <dbReference type="ARBA" id="ARBA00023315"/>
    </source>
</evidence>
<dbReference type="GO" id="GO:0009245">
    <property type="term" value="P:lipid A biosynthetic process"/>
    <property type="evidence" value="ECO:0007669"/>
    <property type="project" value="UniProtKB-UniRule"/>
</dbReference>
<evidence type="ECO:0000256" key="4">
    <source>
        <dbReference type="ARBA" id="ARBA00007707"/>
    </source>
</evidence>
<feature type="binding site" evidence="20">
    <location>
        <position position="228"/>
    </location>
    <ligand>
        <name>UDP-N-acetyl-alpha-D-glucosamine</name>
        <dbReference type="ChEBI" id="CHEBI:57705"/>
    </ligand>
</feature>